<reference evidence="1 2" key="1">
    <citation type="submission" date="2022-05" db="EMBL/GenBank/DDBJ databases">
        <authorList>
            <consortium name="Genoscope - CEA"/>
            <person name="William W."/>
        </authorList>
    </citation>
    <scope>NUCLEOTIDE SEQUENCE [LARGE SCALE GENOMIC DNA]</scope>
</reference>
<evidence type="ECO:0000313" key="2">
    <source>
        <dbReference type="Proteomes" id="UP001159427"/>
    </source>
</evidence>
<comment type="caution">
    <text evidence="1">The sequence shown here is derived from an EMBL/GenBank/DDBJ whole genome shotgun (WGS) entry which is preliminary data.</text>
</comment>
<evidence type="ECO:0008006" key="3">
    <source>
        <dbReference type="Google" id="ProtNLM"/>
    </source>
</evidence>
<protein>
    <recommendedName>
        <fullName evidence="3">Secreted protein</fullName>
    </recommendedName>
</protein>
<organism evidence="1 2">
    <name type="scientific">Porites evermanni</name>
    <dbReference type="NCBI Taxonomy" id="104178"/>
    <lineage>
        <taxon>Eukaryota</taxon>
        <taxon>Metazoa</taxon>
        <taxon>Cnidaria</taxon>
        <taxon>Anthozoa</taxon>
        <taxon>Hexacorallia</taxon>
        <taxon>Scleractinia</taxon>
        <taxon>Fungiina</taxon>
        <taxon>Poritidae</taxon>
        <taxon>Porites</taxon>
    </lineage>
</organism>
<dbReference type="Gene3D" id="1.20.5.100">
    <property type="entry name" value="Cytochrome c1, transmembrane anchor, C-terminal"/>
    <property type="match status" value="1"/>
</dbReference>
<gene>
    <name evidence="1" type="ORF">PEVE_00003473</name>
</gene>
<evidence type="ECO:0000313" key="1">
    <source>
        <dbReference type="EMBL" id="CAH3160077.1"/>
    </source>
</evidence>
<keyword evidence="2" id="KW-1185">Reference proteome</keyword>
<name>A0ABN8QAJ6_9CNID</name>
<sequence length="63" mass="6959">MQALLVILGVIGAVALALLLVWRVLATIQARRAFAKLEKEQQNAKCVVPYPTTFMNPMYGVKT</sequence>
<proteinExistence type="predicted"/>
<accession>A0ABN8QAJ6</accession>
<dbReference type="Proteomes" id="UP001159427">
    <property type="component" value="Unassembled WGS sequence"/>
</dbReference>
<dbReference type="EMBL" id="CALNXI010001206">
    <property type="protein sequence ID" value="CAH3160077.1"/>
    <property type="molecule type" value="Genomic_DNA"/>
</dbReference>